<dbReference type="PANTHER" id="PTHR33375:SF1">
    <property type="entry name" value="CHROMOSOME-PARTITIONING PROTEIN PARB-RELATED"/>
    <property type="match status" value="1"/>
</dbReference>
<dbReference type="SUPFAM" id="SSF53335">
    <property type="entry name" value="S-adenosyl-L-methionine-dependent methyltransferases"/>
    <property type="match status" value="1"/>
</dbReference>
<proteinExistence type="predicted"/>
<dbReference type="GO" id="GO:0045881">
    <property type="term" value="P:positive regulation of sporulation resulting in formation of a cellular spore"/>
    <property type="evidence" value="ECO:0007669"/>
    <property type="project" value="TreeGrafter"/>
</dbReference>
<gene>
    <name evidence="2" type="ORF">L485_00755</name>
</gene>
<dbReference type="InterPro" id="IPR003115">
    <property type="entry name" value="ParB_N"/>
</dbReference>
<evidence type="ECO:0000259" key="1">
    <source>
        <dbReference type="SMART" id="SM00470"/>
    </source>
</evidence>
<dbReference type="GO" id="GO:0007059">
    <property type="term" value="P:chromosome segregation"/>
    <property type="evidence" value="ECO:0007669"/>
    <property type="project" value="TreeGrafter"/>
</dbReference>
<feature type="domain" description="ParB-like N-terminal" evidence="1">
    <location>
        <begin position="14"/>
        <end position="99"/>
    </location>
</feature>
<reference evidence="2 3" key="1">
    <citation type="journal article" date="2013" name="Genome Announc.">
        <title>Draft Genome Sequence of a Hexachlorocyclohexane-Degrading Bacterium, Sphingobium baderi Strain LL03T.</title>
        <authorList>
            <person name="Kaur J."/>
            <person name="Verma H."/>
            <person name="Tripathi C."/>
            <person name="Khurana J.P."/>
            <person name="Lal R."/>
        </authorList>
    </citation>
    <scope>NUCLEOTIDE SEQUENCE [LARGE SCALE GENOMIC DNA]</scope>
    <source>
        <strain evidence="2 3">LL03</strain>
    </source>
</reference>
<dbReference type="InterPro" id="IPR029063">
    <property type="entry name" value="SAM-dependent_MTases_sf"/>
</dbReference>
<dbReference type="PATRIC" id="fig|1114964.3.peg.132"/>
<dbReference type="GO" id="GO:0005694">
    <property type="term" value="C:chromosome"/>
    <property type="evidence" value="ECO:0007669"/>
    <property type="project" value="TreeGrafter"/>
</dbReference>
<dbReference type="Gene3D" id="3.90.1530.10">
    <property type="entry name" value="Conserved hypothetical protein from pyrococcus furiosus pfu- 392566-001, ParB domain"/>
    <property type="match status" value="1"/>
</dbReference>
<dbReference type="eggNOG" id="COG0863">
    <property type="taxonomic scope" value="Bacteria"/>
</dbReference>
<dbReference type="CDD" id="cd16403">
    <property type="entry name" value="ParB_N_like_MT"/>
    <property type="match status" value="1"/>
</dbReference>
<dbReference type="AlphaFoldDB" id="T0H282"/>
<dbReference type="REBASE" id="73354">
    <property type="entry name" value="M.SbaLL03ORF755P"/>
</dbReference>
<dbReference type="InterPro" id="IPR050336">
    <property type="entry name" value="Chromosome_partition/occlusion"/>
</dbReference>
<sequence length="506" mass="55933">MQSQCGPLSRGDLAERDITLLKPHSRNARAHSKKQISQIARSIEKFGFTNPVLIDEQDRIIAGHGRVEAAKSLGLTRVPVLLLEGMSEADRRAYIIADNRLAELAGWDSELLGLELADISALVPDFDFDVIGFDVAEIEALLNGVDEKEVVEDAPEDPEQKASPITRPGDMWQLGGHRLICGDSTKIEVFGKLMGDELAQMVFTDAPYNVPVNGHICGLGKVQHDEFVMGAGEMSREEFADFLAKVMANLAAYSIDGSIHYQCMDWRHMGEMLEAGERVYDSLRNLVVWNKDNGGMGTFYRSKHELIFVFRKGSAAHINNFELGQHGSDTIEVVRDRCGAAIDALSSNSAVQHRRHLLDMVRRIDIGDGRLVITFSLEAIDQQLAGQRELEVGINMVRTGRQTRIVIPPPATQSARPNPSLLKLVAQAFAARAEMDKGGSFLEVAARLGCGREYLADLLRTSYLAPSIIKAILEGRQPPTLSRKQVMQTNRIPLDWLGQESMFGFS</sequence>
<accession>T0H282</accession>
<dbReference type="RefSeq" id="WP_021243178.1">
    <property type="nucleotide sequence ID" value="NZ_ATIB01000017.1"/>
</dbReference>
<evidence type="ECO:0000313" key="3">
    <source>
        <dbReference type="Proteomes" id="UP000015524"/>
    </source>
</evidence>
<comment type="caution">
    <text evidence="2">The sequence shown here is derived from an EMBL/GenBank/DDBJ whole genome shotgun (WGS) entry which is preliminary data.</text>
</comment>
<dbReference type="EMBL" id="ATIB01000017">
    <property type="protein sequence ID" value="EQB06193.1"/>
    <property type="molecule type" value="Genomic_DNA"/>
</dbReference>
<evidence type="ECO:0000313" key="2">
    <source>
        <dbReference type="EMBL" id="EQB06193.1"/>
    </source>
</evidence>
<dbReference type="SUPFAM" id="SSF110849">
    <property type="entry name" value="ParB/Sulfiredoxin"/>
    <property type="match status" value="1"/>
</dbReference>
<dbReference type="SMART" id="SM00470">
    <property type="entry name" value="ParB"/>
    <property type="match status" value="1"/>
</dbReference>
<dbReference type="SUPFAM" id="SSF109709">
    <property type="entry name" value="KorB DNA-binding domain-like"/>
    <property type="match status" value="1"/>
</dbReference>
<protein>
    <recommendedName>
        <fullName evidence="1">ParB-like N-terminal domain-containing protein</fullName>
    </recommendedName>
</protein>
<dbReference type="InterPro" id="IPR036086">
    <property type="entry name" value="ParB/Sulfiredoxin_sf"/>
</dbReference>
<dbReference type="PANTHER" id="PTHR33375">
    <property type="entry name" value="CHROMOSOME-PARTITIONING PROTEIN PARB-RELATED"/>
    <property type="match status" value="1"/>
</dbReference>
<organism evidence="2 3">
    <name type="scientific">Sphingobium baderi LL03</name>
    <dbReference type="NCBI Taxonomy" id="1114964"/>
    <lineage>
        <taxon>Bacteria</taxon>
        <taxon>Pseudomonadati</taxon>
        <taxon>Pseudomonadota</taxon>
        <taxon>Alphaproteobacteria</taxon>
        <taxon>Sphingomonadales</taxon>
        <taxon>Sphingomonadaceae</taxon>
        <taxon>Sphingobium</taxon>
    </lineage>
</organism>
<name>T0H282_9SPHN</name>
<dbReference type="Proteomes" id="UP000015524">
    <property type="component" value="Unassembled WGS sequence"/>
</dbReference>
<dbReference type="Gene3D" id="3.40.50.150">
    <property type="entry name" value="Vaccinia Virus protein VP39"/>
    <property type="match status" value="1"/>
</dbReference>
<dbReference type="eggNOG" id="COG1475">
    <property type="taxonomic scope" value="Bacteria"/>
</dbReference>
<keyword evidence="3" id="KW-1185">Reference proteome</keyword>
<dbReference type="Pfam" id="PF02195">
    <property type="entry name" value="ParB_N"/>
    <property type="match status" value="1"/>
</dbReference>
<dbReference type="eggNOG" id="COG1961">
    <property type="taxonomic scope" value="Bacteria"/>
</dbReference>